<feature type="region of interest" description="Disordered" evidence="1">
    <location>
        <begin position="374"/>
        <end position="398"/>
    </location>
</feature>
<reference evidence="2" key="1">
    <citation type="submission" date="2020-12" db="EMBL/GenBank/DDBJ databases">
        <authorList>
            <person name="Iha C."/>
        </authorList>
    </citation>
    <scope>NUCLEOTIDE SEQUENCE</scope>
</reference>
<evidence type="ECO:0000313" key="2">
    <source>
        <dbReference type="EMBL" id="CAD7699819.1"/>
    </source>
</evidence>
<evidence type="ECO:0000313" key="3">
    <source>
        <dbReference type="Proteomes" id="UP000708148"/>
    </source>
</evidence>
<organism evidence="2 3">
    <name type="scientific">Ostreobium quekettii</name>
    <dbReference type="NCBI Taxonomy" id="121088"/>
    <lineage>
        <taxon>Eukaryota</taxon>
        <taxon>Viridiplantae</taxon>
        <taxon>Chlorophyta</taxon>
        <taxon>core chlorophytes</taxon>
        <taxon>Ulvophyceae</taxon>
        <taxon>TCBD clade</taxon>
        <taxon>Bryopsidales</taxon>
        <taxon>Ostreobineae</taxon>
        <taxon>Ostreobiaceae</taxon>
        <taxon>Ostreobium</taxon>
    </lineage>
</organism>
<proteinExistence type="predicted"/>
<keyword evidence="3" id="KW-1185">Reference proteome</keyword>
<dbReference type="Proteomes" id="UP000708148">
    <property type="component" value="Unassembled WGS sequence"/>
</dbReference>
<protein>
    <submittedName>
        <fullName evidence="2">Uncharacterized protein</fullName>
    </submittedName>
</protein>
<feature type="region of interest" description="Disordered" evidence="1">
    <location>
        <begin position="413"/>
        <end position="443"/>
    </location>
</feature>
<gene>
    <name evidence="2" type="ORF">OSTQU699_LOCUS5178</name>
</gene>
<feature type="region of interest" description="Disordered" evidence="1">
    <location>
        <begin position="31"/>
        <end position="95"/>
    </location>
</feature>
<evidence type="ECO:0000256" key="1">
    <source>
        <dbReference type="SAM" id="MobiDB-lite"/>
    </source>
</evidence>
<dbReference type="EMBL" id="CAJHUC010001117">
    <property type="protein sequence ID" value="CAD7699819.1"/>
    <property type="molecule type" value="Genomic_DNA"/>
</dbReference>
<dbReference type="AlphaFoldDB" id="A0A8S1IXJ7"/>
<sequence>MASQCGLEFAWQGPKSEVQRLVAIQELVRRSQGAQSLSGGLDSADCRTPSRDCGRSLESAEGTGLQSPDCISFQTAGGSLQHPPSASPEGGLPNVVPVDGTLWPVVKPDDLGLDRCSAKKDNKRKAASLEGPPFGDARAACAHPSPKAVRNWPTDGSDGGHPSRACAHEGVRRVLANGNSVAPQGYELGCLAQRYSDNVDHFGGASRGLSARFACSGFGWRNLEDVLQSSCGGEAVGNPGRASLANGQATEGLPSIVVEQDIMSRATDFGHWHVAGSEQPTVTFTSTNSSMSFEHLASLPRTHPDVEEVLRHPDSGPLTRLALVGTSGPERSSDDYDVRISAKLGWDDDHNSMDWDCIDWAAVGQIPLGQRPLRQANGCQSAKRTHQTSSSDFQYTPPATGLAHGNWDLLGYESAEDGETGGNTVNSKADHDGDGDSEDDYESYRAAVKKSRRRLRIDGDRETILSRIVSAQISWCKGKGKACSRNVEKHRIVLQDERVLAGLCKDLRDNRDNKAALVFSLCMFSEPDVVMDQRAAVSTGLVVALNELVDSEDARIRSLANEILRTKMDTRRG</sequence>
<feature type="compositionally biased region" description="Polar residues" evidence="1">
    <location>
        <begin position="377"/>
        <end position="394"/>
    </location>
</feature>
<accession>A0A8S1IXJ7</accession>
<comment type="caution">
    <text evidence="2">The sequence shown here is derived from an EMBL/GenBank/DDBJ whole genome shotgun (WGS) entry which is preliminary data.</text>
</comment>
<feature type="compositionally biased region" description="Polar residues" evidence="1">
    <location>
        <begin position="72"/>
        <end position="84"/>
    </location>
</feature>
<name>A0A8S1IXJ7_9CHLO</name>
<feature type="compositionally biased region" description="Basic and acidic residues" evidence="1">
    <location>
        <begin position="44"/>
        <end position="55"/>
    </location>
</feature>